<dbReference type="EMBL" id="OZ034815">
    <property type="protein sequence ID" value="CAL1366253.1"/>
    <property type="molecule type" value="Genomic_DNA"/>
</dbReference>
<feature type="domain" description="Gnk2-homologous" evidence="2">
    <location>
        <begin position="25"/>
        <end position="138"/>
    </location>
</feature>
<reference evidence="3 4" key="1">
    <citation type="submission" date="2024-04" db="EMBL/GenBank/DDBJ databases">
        <authorList>
            <person name="Fracassetti M."/>
        </authorList>
    </citation>
    <scope>NUCLEOTIDE SEQUENCE [LARGE SCALE GENOMIC DNA]</scope>
</reference>
<organism evidence="3 4">
    <name type="scientific">Linum trigynum</name>
    <dbReference type="NCBI Taxonomy" id="586398"/>
    <lineage>
        <taxon>Eukaryota</taxon>
        <taxon>Viridiplantae</taxon>
        <taxon>Streptophyta</taxon>
        <taxon>Embryophyta</taxon>
        <taxon>Tracheophyta</taxon>
        <taxon>Spermatophyta</taxon>
        <taxon>Magnoliopsida</taxon>
        <taxon>eudicotyledons</taxon>
        <taxon>Gunneridae</taxon>
        <taxon>Pentapetalae</taxon>
        <taxon>rosids</taxon>
        <taxon>fabids</taxon>
        <taxon>Malpighiales</taxon>
        <taxon>Linaceae</taxon>
        <taxon>Linum</taxon>
    </lineage>
</organism>
<dbReference type="PROSITE" id="PS51473">
    <property type="entry name" value="GNK2"/>
    <property type="match status" value="1"/>
</dbReference>
<protein>
    <recommendedName>
        <fullName evidence="2">Gnk2-homologous domain-containing protein</fullName>
    </recommendedName>
</protein>
<dbReference type="Proteomes" id="UP001497516">
    <property type="component" value="Chromosome 2"/>
</dbReference>
<keyword evidence="4" id="KW-1185">Reference proteome</keyword>
<evidence type="ECO:0000256" key="1">
    <source>
        <dbReference type="SAM" id="SignalP"/>
    </source>
</evidence>
<feature type="chain" id="PRO_5043718621" description="Gnk2-homologous domain-containing protein" evidence="1">
    <location>
        <begin position="24"/>
        <end position="142"/>
    </location>
</feature>
<evidence type="ECO:0000313" key="4">
    <source>
        <dbReference type="Proteomes" id="UP001497516"/>
    </source>
</evidence>
<dbReference type="AlphaFoldDB" id="A0AAV2D593"/>
<evidence type="ECO:0000313" key="3">
    <source>
        <dbReference type="EMBL" id="CAL1366253.1"/>
    </source>
</evidence>
<accession>A0AAV2D593</accession>
<evidence type="ECO:0000259" key="2">
    <source>
        <dbReference type="PROSITE" id="PS51473"/>
    </source>
</evidence>
<sequence length="142" mass="15003">MAIIRLLLSLSVTFPLIITAVDAVGDDNYHTKCFDGNGGGAAAVRLMQSLSQDLVDKVPGKDPRLYCNVQTTGSGLQMYGYAYCMTDSLSGNVDPATACTGCLTSARNLLIDGCQETGSGQVIGEHDHCYIWIGFGGCPDND</sequence>
<dbReference type="InterPro" id="IPR002902">
    <property type="entry name" value="GNK2"/>
</dbReference>
<keyword evidence="1" id="KW-0732">Signal</keyword>
<gene>
    <name evidence="3" type="ORF">LTRI10_LOCUS10552</name>
</gene>
<proteinExistence type="predicted"/>
<feature type="signal peptide" evidence="1">
    <location>
        <begin position="1"/>
        <end position="23"/>
    </location>
</feature>
<name>A0AAV2D593_9ROSI</name>